<evidence type="ECO:0000256" key="1">
    <source>
        <dbReference type="SAM" id="SignalP"/>
    </source>
</evidence>
<dbReference type="Proteomes" id="UP000324832">
    <property type="component" value="Unassembled WGS sequence"/>
</dbReference>
<keyword evidence="4" id="KW-1185">Reference proteome</keyword>
<name>A0A5E4R2A9_9NEOP</name>
<dbReference type="AlphaFoldDB" id="A0A5E4R2A9"/>
<reference evidence="3 4" key="1">
    <citation type="submission" date="2017-07" db="EMBL/GenBank/DDBJ databases">
        <authorList>
            <person name="Talla V."/>
            <person name="Backstrom N."/>
        </authorList>
    </citation>
    <scope>NUCLEOTIDE SEQUENCE [LARGE SCALE GENOMIC DNA]</scope>
</reference>
<evidence type="ECO:0000313" key="4">
    <source>
        <dbReference type="Proteomes" id="UP000324832"/>
    </source>
</evidence>
<dbReference type="EMBL" id="FZQP02006722">
    <property type="protein sequence ID" value="VVD03363.1"/>
    <property type="molecule type" value="Genomic_DNA"/>
</dbReference>
<evidence type="ECO:0000313" key="3">
    <source>
        <dbReference type="EMBL" id="VVD03363.1"/>
    </source>
</evidence>
<feature type="signal peptide" evidence="1">
    <location>
        <begin position="1"/>
        <end position="24"/>
    </location>
</feature>
<dbReference type="Gene3D" id="2.60.40.10">
    <property type="entry name" value="Immunoglobulins"/>
    <property type="match status" value="1"/>
</dbReference>
<feature type="chain" id="PRO_5022999932" description="Ig-like domain-containing protein" evidence="1">
    <location>
        <begin position="25"/>
        <end position="217"/>
    </location>
</feature>
<dbReference type="InterPro" id="IPR007110">
    <property type="entry name" value="Ig-like_dom"/>
</dbReference>
<proteinExistence type="predicted"/>
<organism evidence="3 4">
    <name type="scientific">Leptidea sinapis</name>
    <dbReference type="NCBI Taxonomy" id="189913"/>
    <lineage>
        <taxon>Eukaryota</taxon>
        <taxon>Metazoa</taxon>
        <taxon>Ecdysozoa</taxon>
        <taxon>Arthropoda</taxon>
        <taxon>Hexapoda</taxon>
        <taxon>Insecta</taxon>
        <taxon>Pterygota</taxon>
        <taxon>Neoptera</taxon>
        <taxon>Endopterygota</taxon>
        <taxon>Lepidoptera</taxon>
        <taxon>Glossata</taxon>
        <taxon>Ditrysia</taxon>
        <taxon>Papilionoidea</taxon>
        <taxon>Pieridae</taxon>
        <taxon>Dismorphiinae</taxon>
        <taxon>Leptidea</taxon>
    </lineage>
</organism>
<protein>
    <recommendedName>
        <fullName evidence="2">Ig-like domain-containing protein</fullName>
    </recommendedName>
</protein>
<gene>
    <name evidence="3" type="ORF">LSINAPIS_LOCUS13375</name>
</gene>
<evidence type="ECO:0000259" key="2">
    <source>
        <dbReference type="PROSITE" id="PS50835"/>
    </source>
</evidence>
<dbReference type="SUPFAM" id="SSF48726">
    <property type="entry name" value="Immunoglobulin"/>
    <property type="match status" value="1"/>
</dbReference>
<dbReference type="InterPro" id="IPR036179">
    <property type="entry name" value="Ig-like_dom_sf"/>
</dbReference>
<feature type="domain" description="Ig-like" evidence="2">
    <location>
        <begin position="29"/>
        <end position="111"/>
    </location>
</feature>
<dbReference type="InterPro" id="IPR013783">
    <property type="entry name" value="Ig-like_fold"/>
</dbReference>
<dbReference type="PROSITE" id="PS50835">
    <property type="entry name" value="IG_LIKE"/>
    <property type="match status" value="1"/>
</dbReference>
<accession>A0A5E4R2A9</accession>
<sequence>MIWSVKHVILCTAVLLFSLETCKSELQLPSLMLYSPGELEYTDVLVRRVNDNLTLVCELKGASVPRIFVWNYVSNGSDIVRPFLVEPSGPTPTSRLQRQNLQLTDSGHYMCSSPPFSITKYILGEDESSAFCPEAPCQRNNRLNCSSGRCIAEASCCRQTDVQVLCRQPSCCEEHPRYSRFEAGDVEVEFPPLTDRHSPDDYGFIQSTIYTRARLSS</sequence>
<keyword evidence="1" id="KW-0732">Signal</keyword>
<dbReference type="CDD" id="cd00096">
    <property type="entry name" value="Ig"/>
    <property type="match status" value="1"/>
</dbReference>